<dbReference type="InterPro" id="IPR013785">
    <property type="entry name" value="Aldolase_TIM"/>
</dbReference>
<evidence type="ECO:0000256" key="3">
    <source>
        <dbReference type="ARBA" id="ARBA00013236"/>
    </source>
</evidence>
<dbReference type="InterPro" id="IPR040727">
    <property type="entry name" value="NAPRTase_N"/>
</dbReference>
<dbReference type="NCBIfam" id="NF006695">
    <property type="entry name" value="PRK09243.1-2"/>
    <property type="match status" value="1"/>
</dbReference>
<evidence type="ECO:0000259" key="11">
    <source>
        <dbReference type="Pfam" id="PF04095"/>
    </source>
</evidence>
<keyword evidence="14" id="KW-0328">Glycosyltransferase</keyword>
<evidence type="ECO:0000256" key="5">
    <source>
        <dbReference type="ARBA" id="ARBA00022598"/>
    </source>
</evidence>
<evidence type="ECO:0000256" key="1">
    <source>
        <dbReference type="ARBA" id="ARBA00004952"/>
    </source>
</evidence>
<dbReference type="GO" id="GO:0016757">
    <property type="term" value="F:glycosyltransferase activity"/>
    <property type="evidence" value="ECO:0007669"/>
    <property type="project" value="UniProtKB-KW"/>
</dbReference>
<comment type="pathway">
    <text evidence="1 9">Cofactor biosynthesis; NAD(+) biosynthesis; nicotinate D-ribonucleotide from nicotinate: step 1/1.</text>
</comment>
<dbReference type="InterPro" id="IPR041619">
    <property type="entry name" value="NAPRTase_C"/>
</dbReference>
<gene>
    <name evidence="14" type="primary">pncB</name>
    <name evidence="14" type="ORF">GCM10008937_19870</name>
</gene>
<feature type="domain" description="Nicotinate phosphoribosyltransferase N-terminal" evidence="12">
    <location>
        <begin position="21"/>
        <end position="145"/>
    </location>
</feature>
<dbReference type="Pfam" id="PF04095">
    <property type="entry name" value="NAPRTase"/>
    <property type="match status" value="1"/>
</dbReference>
<dbReference type="InterPro" id="IPR041525">
    <property type="entry name" value="N/Namide_PRibTrfase"/>
</dbReference>
<comment type="similarity">
    <text evidence="2 9">Belongs to the NAPRTase family.</text>
</comment>
<evidence type="ECO:0000259" key="13">
    <source>
        <dbReference type="Pfam" id="PF17956"/>
    </source>
</evidence>
<proteinExistence type="inferred from homology"/>
<comment type="catalytic activity">
    <reaction evidence="8 9">
        <text>5-phospho-alpha-D-ribose 1-diphosphate + nicotinate + ATP + H2O = nicotinate beta-D-ribonucleotide + ADP + phosphate + diphosphate</text>
        <dbReference type="Rhea" id="RHEA:36163"/>
        <dbReference type="ChEBI" id="CHEBI:15377"/>
        <dbReference type="ChEBI" id="CHEBI:30616"/>
        <dbReference type="ChEBI" id="CHEBI:32544"/>
        <dbReference type="ChEBI" id="CHEBI:33019"/>
        <dbReference type="ChEBI" id="CHEBI:43474"/>
        <dbReference type="ChEBI" id="CHEBI:57502"/>
        <dbReference type="ChEBI" id="CHEBI:58017"/>
        <dbReference type="ChEBI" id="CHEBI:456216"/>
        <dbReference type="EC" id="6.3.4.21"/>
    </reaction>
</comment>
<dbReference type="PIRSF" id="PIRSF000484">
    <property type="entry name" value="NAPRT"/>
    <property type="match status" value="1"/>
</dbReference>
<sequence length="496" mass="53136">MTPTTPPDVAPPDVAPPGGTLFTDLYQLTMMQGYFVSGLHTQDATFDLSFRRAPYRGGYAVWAGLEPALEYLSGLQFRETDLAYLGGLGVFRPDFLAALRDWRFTARVTAFPEGRAVFPHEPLLTVSGPLWEAQLVETALLNILNFQTLIATKAARCLRAAQAGAPGSEIVEFGARRAQGPDGALGAARAAVIGGATGTSNVEAAARYGLRVTGTHAHAWVESFPDELSAFRAYAALYPDATTLLLDTFDTLRSGLPNALTVARELRSAGHELRGVRLDSGDLAYLSARVRETLDGAGFPDVRIVASNDLSEDVIESVIRGGGRVDVYGIGTQLVTGGGDGGGALGGVYKLVALGGQDRMKLTGDPAKTSVPGRKRVWRARDGTGRYALDVVTGDDEAAPRSGERVSDPGNPLRSRRVPDGLTWEDPRVVVMDAGRRTRPPEPLPDLQARTQAELRRLPDGTRRLLNPHAYHVSLSAALQGRRDALIAALRDRHGL</sequence>
<evidence type="ECO:0000256" key="8">
    <source>
        <dbReference type="ARBA" id="ARBA00048668"/>
    </source>
</evidence>
<keyword evidence="6 9" id="KW-0662">Pyridine nucleotide biosynthesis</keyword>
<evidence type="ECO:0000256" key="10">
    <source>
        <dbReference type="SAM" id="MobiDB-lite"/>
    </source>
</evidence>
<feature type="region of interest" description="Disordered" evidence="10">
    <location>
        <begin position="395"/>
        <end position="420"/>
    </location>
</feature>
<keyword evidence="5 9" id="KW-0436">Ligase</keyword>
<name>A0ABP3M551_9DEIO</name>
<evidence type="ECO:0000256" key="7">
    <source>
        <dbReference type="ARBA" id="ARBA00022679"/>
    </source>
</evidence>
<feature type="compositionally biased region" description="Basic and acidic residues" evidence="10">
    <location>
        <begin position="398"/>
        <end position="407"/>
    </location>
</feature>
<dbReference type="SUPFAM" id="SSF51690">
    <property type="entry name" value="Nicotinate/Quinolinate PRTase C-terminal domain-like"/>
    <property type="match status" value="1"/>
</dbReference>
<keyword evidence="4" id="KW-0597">Phosphoprotein</keyword>
<evidence type="ECO:0000259" key="12">
    <source>
        <dbReference type="Pfam" id="PF17767"/>
    </source>
</evidence>
<comment type="function">
    <text evidence="9">Catalyzes the first step in the biosynthesis of NAD from nicotinic acid, the ATP-dependent synthesis of beta-nicotinate D-ribonucleotide from nicotinate and 5-phospho-D-ribose 1-phosphate.</text>
</comment>
<dbReference type="SUPFAM" id="SSF54675">
    <property type="entry name" value="Nicotinate/Quinolinate PRTase N-terminal domain-like"/>
    <property type="match status" value="1"/>
</dbReference>
<dbReference type="InterPro" id="IPR006405">
    <property type="entry name" value="Nic_PRibTrfase_pncB"/>
</dbReference>
<dbReference type="NCBIfam" id="TIGR01513">
    <property type="entry name" value="NAPRTase_put"/>
    <property type="match status" value="1"/>
</dbReference>
<reference evidence="15" key="1">
    <citation type="journal article" date="2019" name="Int. J. Syst. Evol. Microbiol.">
        <title>The Global Catalogue of Microorganisms (GCM) 10K type strain sequencing project: providing services to taxonomists for standard genome sequencing and annotation.</title>
        <authorList>
            <consortium name="The Broad Institute Genomics Platform"/>
            <consortium name="The Broad Institute Genome Sequencing Center for Infectious Disease"/>
            <person name="Wu L."/>
            <person name="Ma J."/>
        </authorList>
    </citation>
    <scope>NUCLEOTIDE SEQUENCE [LARGE SCALE GENOMIC DNA]</scope>
    <source>
        <strain evidence="15">JCM 14368</strain>
    </source>
</reference>
<dbReference type="Pfam" id="PF17956">
    <property type="entry name" value="NAPRTase_C"/>
    <property type="match status" value="1"/>
</dbReference>
<feature type="domain" description="Nicotinate phosphoribosyltransferase C-terminal" evidence="13">
    <location>
        <begin position="374"/>
        <end position="480"/>
    </location>
</feature>
<dbReference type="NCBIfam" id="NF009131">
    <property type="entry name" value="PRK12484.1"/>
    <property type="match status" value="1"/>
</dbReference>
<dbReference type="InterPro" id="IPR036068">
    <property type="entry name" value="Nicotinate_pribotase-like_C"/>
</dbReference>
<evidence type="ECO:0000256" key="2">
    <source>
        <dbReference type="ARBA" id="ARBA00010897"/>
    </source>
</evidence>
<accession>A0ABP3M551</accession>
<dbReference type="Pfam" id="PF17767">
    <property type="entry name" value="NAPRTase_N"/>
    <property type="match status" value="1"/>
</dbReference>
<dbReference type="InterPro" id="IPR007229">
    <property type="entry name" value="Nic_PRibTrfase-Fam"/>
</dbReference>
<dbReference type="Gene3D" id="3.20.140.10">
    <property type="entry name" value="nicotinate phosphoribosyltransferase"/>
    <property type="match status" value="1"/>
</dbReference>
<dbReference type="CDD" id="cd01570">
    <property type="entry name" value="NAPRTase_A"/>
    <property type="match status" value="1"/>
</dbReference>
<evidence type="ECO:0000313" key="15">
    <source>
        <dbReference type="Proteomes" id="UP001500191"/>
    </source>
</evidence>
<protein>
    <recommendedName>
        <fullName evidence="3 9">Nicotinate phosphoribosyltransferase</fullName>
        <ecNumber evidence="3 9">6.3.4.21</ecNumber>
    </recommendedName>
</protein>
<dbReference type="PANTHER" id="PTHR11098:SF1">
    <property type="entry name" value="NICOTINATE PHOSPHORIBOSYLTRANSFERASE"/>
    <property type="match status" value="1"/>
</dbReference>
<dbReference type="Proteomes" id="UP001500191">
    <property type="component" value="Unassembled WGS sequence"/>
</dbReference>
<organism evidence="14 15">
    <name type="scientific">Deinococcus depolymerans</name>
    <dbReference type="NCBI Taxonomy" id="392408"/>
    <lineage>
        <taxon>Bacteria</taxon>
        <taxon>Thermotogati</taxon>
        <taxon>Deinococcota</taxon>
        <taxon>Deinococci</taxon>
        <taxon>Deinococcales</taxon>
        <taxon>Deinococcaceae</taxon>
        <taxon>Deinococcus</taxon>
    </lineage>
</organism>
<keyword evidence="7 9" id="KW-0808">Transferase</keyword>
<comment type="caution">
    <text evidence="14">The sequence shown here is derived from an EMBL/GenBank/DDBJ whole genome shotgun (WGS) entry which is preliminary data.</text>
</comment>
<feature type="domain" description="Nicotinate/nicotinamide phosphoribosyltransferase" evidence="11">
    <location>
        <begin position="170"/>
        <end position="335"/>
    </location>
</feature>
<evidence type="ECO:0000256" key="9">
    <source>
        <dbReference type="RuleBase" id="RU365100"/>
    </source>
</evidence>
<dbReference type="PANTHER" id="PTHR11098">
    <property type="entry name" value="NICOTINATE PHOSPHORIBOSYLTRANSFERASE"/>
    <property type="match status" value="1"/>
</dbReference>
<evidence type="ECO:0000256" key="4">
    <source>
        <dbReference type="ARBA" id="ARBA00022553"/>
    </source>
</evidence>
<keyword evidence="15" id="KW-1185">Reference proteome</keyword>
<dbReference type="EC" id="6.3.4.21" evidence="3 9"/>
<dbReference type="Gene3D" id="3.20.20.70">
    <property type="entry name" value="Aldolase class I"/>
    <property type="match status" value="1"/>
</dbReference>
<comment type="PTM">
    <text evidence="9">Transiently phosphorylated on a His residue during the reaction cycle. Phosphorylation strongly increases the affinity for substrates and increases the rate of nicotinate D-ribonucleotide production. Dephosphorylation regenerates the low-affinity form of the enzyme, leading to product release.</text>
</comment>
<dbReference type="EMBL" id="BAAADB010000015">
    <property type="protein sequence ID" value="GAA0512050.1"/>
    <property type="molecule type" value="Genomic_DNA"/>
</dbReference>
<evidence type="ECO:0000256" key="6">
    <source>
        <dbReference type="ARBA" id="ARBA00022642"/>
    </source>
</evidence>
<evidence type="ECO:0000313" key="14">
    <source>
        <dbReference type="EMBL" id="GAA0512050.1"/>
    </source>
</evidence>